<evidence type="ECO:0000313" key="2">
    <source>
        <dbReference type="Proteomes" id="UP000315312"/>
    </source>
</evidence>
<proteinExistence type="predicted"/>
<evidence type="ECO:0000313" key="1">
    <source>
        <dbReference type="EMBL" id="TWH98253.1"/>
    </source>
</evidence>
<organism evidence="1 2">
    <name type="scientific">Flavobacterium cheniae</name>
    <dbReference type="NCBI Taxonomy" id="295428"/>
    <lineage>
        <taxon>Bacteria</taxon>
        <taxon>Pseudomonadati</taxon>
        <taxon>Bacteroidota</taxon>
        <taxon>Flavobacteriia</taxon>
        <taxon>Flavobacteriales</taxon>
        <taxon>Flavobacteriaceae</taxon>
        <taxon>Flavobacterium</taxon>
    </lineage>
</organism>
<protein>
    <submittedName>
        <fullName evidence="1">Uncharacterized protein</fullName>
    </submittedName>
</protein>
<dbReference type="OrthoDB" id="1366263at2"/>
<reference evidence="1 2" key="1">
    <citation type="journal article" date="2015" name="Stand. Genomic Sci.">
        <title>Genomic Encyclopedia of Bacterial and Archaeal Type Strains, Phase III: the genomes of soil and plant-associated and newly described type strains.</title>
        <authorList>
            <person name="Whitman W.B."/>
            <person name="Woyke T."/>
            <person name="Klenk H.P."/>
            <person name="Zhou Y."/>
            <person name="Lilburn T.G."/>
            <person name="Beck B.J."/>
            <person name="De Vos P."/>
            <person name="Vandamme P."/>
            <person name="Eisen J.A."/>
            <person name="Garrity G."/>
            <person name="Hugenholtz P."/>
            <person name="Kyrpides N.C."/>
        </authorList>
    </citation>
    <scope>NUCLEOTIDE SEQUENCE [LARGE SCALE GENOMIC DNA]</scope>
    <source>
        <strain evidence="1 2">CGMCC 1.6844</strain>
    </source>
</reference>
<accession>A0A562KSS0</accession>
<comment type="caution">
    <text evidence="1">The sequence shown here is derived from an EMBL/GenBank/DDBJ whole genome shotgun (WGS) entry which is preliminary data.</text>
</comment>
<name>A0A562KSS0_9FLAO</name>
<sequence>MKSKFSISFILISFLSLFGQENINFEQKAFEFYKDSIIDKTSSKINFVIKVQDYNYWESDCTEKYALKWQDTMFALVESKNNIKLKNINLSNDNRFKKIKKFKKGDYPRTFVISNLKRDENQNFVTIVETYKNEVINYLFEMDIYGKVINWCKGKWIGKN</sequence>
<gene>
    <name evidence="1" type="ORF">IP97_00199</name>
</gene>
<dbReference type="RefSeq" id="WP_133606707.1">
    <property type="nucleotide sequence ID" value="NZ_SNZC01000001.1"/>
</dbReference>
<dbReference type="EMBL" id="VLKM01000001">
    <property type="protein sequence ID" value="TWH98253.1"/>
    <property type="molecule type" value="Genomic_DNA"/>
</dbReference>
<dbReference type="AlphaFoldDB" id="A0A562KSS0"/>
<dbReference type="Proteomes" id="UP000315312">
    <property type="component" value="Unassembled WGS sequence"/>
</dbReference>
<keyword evidence="2" id="KW-1185">Reference proteome</keyword>